<evidence type="ECO:0000313" key="1">
    <source>
        <dbReference type="EMBL" id="KQM08368.1"/>
    </source>
</evidence>
<accession>A0A0Q4B5R5</accession>
<name>A0A0Q4B5R5_9BACT</name>
<proteinExistence type="predicted"/>
<comment type="caution">
    <text evidence="1">The sequence shown here is derived from an EMBL/GenBank/DDBJ whole genome shotgun (WGS) entry which is preliminary data.</text>
</comment>
<dbReference type="Proteomes" id="UP000054172">
    <property type="component" value="Unassembled WGS sequence"/>
</dbReference>
<evidence type="ECO:0000313" key="2">
    <source>
        <dbReference type="Proteomes" id="UP000054172"/>
    </source>
</evidence>
<sequence length="252" mass="27969">MAIAIPHRPRYRDRGLPIYYLVDGRMILRSRPREVHDPRTPAQLRQRLRLRVASTFLKGFQPMVAQGFSPEIQENFRKVGAYQQALGHLMRNALVETPDGFAVDTARVQLAEGRTNPLGTIRAARAGGRLRVAWSNSLPSGCQQLLVGVWSRGHAQPLCQCIEISPDKQSVTLSLPSGWATDTLDVWVAPWGPGARARYESQHIVSAVGGAVQPLPTGKLADLPPAKRKNSTFGVARRRRVRVVDVYSGRRE</sequence>
<reference evidence="1" key="1">
    <citation type="submission" date="2015-08" db="EMBL/GenBank/DDBJ databases">
        <title>Candidatus Bacteriodes Periocalifornicus.</title>
        <authorList>
            <person name="McLean J.S."/>
            <person name="Kelley S."/>
        </authorList>
    </citation>
    <scope>NUCLEOTIDE SEQUENCE [LARGE SCALE GENOMIC DNA]</scope>
    <source>
        <strain evidence="1">12B</strain>
    </source>
</reference>
<dbReference type="PATRIC" id="fig|1702214.3.peg.1321"/>
<protein>
    <submittedName>
        <fullName evidence="1">Uncharacterized protein</fullName>
    </submittedName>
</protein>
<dbReference type="InterPro" id="IPR046233">
    <property type="entry name" value="DUF6266"/>
</dbReference>
<dbReference type="Pfam" id="PF19781">
    <property type="entry name" value="DUF6266"/>
    <property type="match status" value="1"/>
</dbReference>
<dbReference type="STRING" id="1702214.AL399_07660"/>
<dbReference type="AlphaFoldDB" id="A0A0Q4B5R5"/>
<dbReference type="EMBL" id="LIIK01000042">
    <property type="protein sequence ID" value="KQM08368.1"/>
    <property type="molecule type" value="Genomic_DNA"/>
</dbReference>
<organism evidence="1 2">
    <name type="scientific">Candidatus [Bacteroides] periocalifornicus</name>
    <dbReference type="NCBI Taxonomy" id="1702214"/>
    <lineage>
        <taxon>Bacteria</taxon>
        <taxon>Pseudomonadati</taxon>
        <taxon>Bacteroidota</taxon>
    </lineage>
</organism>
<gene>
    <name evidence="1" type="ORF">AL399_07660</name>
</gene>
<keyword evidence="2" id="KW-1185">Reference proteome</keyword>